<keyword evidence="2" id="KW-1185">Reference proteome</keyword>
<dbReference type="Proteomes" id="UP001482520">
    <property type="component" value="Unassembled WGS sequence"/>
</dbReference>
<dbReference type="RefSeq" id="WP_193660816.1">
    <property type="nucleotide sequence ID" value="NZ_BAAAMM010000007.1"/>
</dbReference>
<organism evidence="1 2">
    <name type="scientific">Nocardioides kribbensis</name>
    <dbReference type="NCBI Taxonomy" id="305517"/>
    <lineage>
        <taxon>Bacteria</taxon>
        <taxon>Bacillati</taxon>
        <taxon>Actinomycetota</taxon>
        <taxon>Actinomycetes</taxon>
        <taxon>Propionibacteriales</taxon>
        <taxon>Nocardioidaceae</taxon>
        <taxon>Nocardioides</taxon>
    </lineage>
</organism>
<protein>
    <submittedName>
        <fullName evidence="1">Uncharacterized protein</fullName>
    </submittedName>
</protein>
<dbReference type="EMBL" id="JBEGDP010000002">
    <property type="protein sequence ID" value="MEQ7846168.1"/>
    <property type="molecule type" value="Genomic_DNA"/>
</dbReference>
<gene>
    <name evidence="1" type="ORF">V6R90_02680</name>
</gene>
<proteinExistence type="predicted"/>
<evidence type="ECO:0000313" key="2">
    <source>
        <dbReference type="Proteomes" id="UP001482520"/>
    </source>
</evidence>
<reference evidence="1 2" key="1">
    <citation type="submission" date="2024-02" db="EMBL/GenBank/DDBJ databases">
        <title>Full genome sequence of Nocardioides kribbensis.</title>
        <authorList>
            <person name="Poletto B.L."/>
            <person name="Silva G."/>
            <person name="Galante D."/>
            <person name="Campos K.R."/>
            <person name="Santos M.B.N."/>
            <person name="Sacchi C.T."/>
        </authorList>
    </citation>
    <scope>NUCLEOTIDE SEQUENCE [LARGE SCALE GENOMIC DNA]</scope>
    <source>
        <strain evidence="1 2">O4R</strain>
    </source>
</reference>
<name>A0ABV1NUI6_9ACTN</name>
<comment type="caution">
    <text evidence="1">The sequence shown here is derived from an EMBL/GenBank/DDBJ whole genome shotgun (WGS) entry which is preliminary data.</text>
</comment>
<accession>A0ABV1NUI6</accession>
<sequence>MTESNEKTEAVQAVVDRVTSYQESAPEGTVEAELRKGLGEAGLDLPDADVTALAEAIESAEEGDGPVQAASVLS</sequence>
<evidence type="ECO:0000313" key="1">
    <source>
        <dbReference type="EMBL" id="MEQ7846168.1"/>
    </source>
</evidence>